<proteinExistence type="predicted"/>
<dbReference type="EMBL" id="MTSE01000042">
    <property type="protein sequence ID" value="OUJ68813.1"/>
    <property type="molecule type" value="Genomic_DNA"/>
</dbReference>
<feature type="compositionally biased region" description="Basic residues" evidence="1">
    <location>
        <begin position="179"/>
        <end position="188"/>
    </location>
</feature>
<comment type="caution">
    <text evidence="2">The sequence shown here is derived from an EMBL/GenBank/DDBJ whole genome shotgun (WGS) entry which is preliminary data.</text>
</comment>
<reference evidence="2 3" key="1">
    <citation type="submission" date="2017-01" db="EMBL/GenBank/DDBJ databases">
        <title>A new Hymenobacter.</title>
        <authorList>
            <person name="Liang Y."/>
            <person name="Feng F."/>
        </authorList>
    </citation>
    <scope>NUCLEOTIDE SEQUENCE [LARGE SCALE GENOMIC DNA]</scope>
    <source>
        <strain evidence="2">MIMBbqt21</strain>
    </source>
</reference>
<gene>
    <name evidence="2" type="ORF">BXP70_27335</name>
</gene>
<feature type="region of interest" description="Disordered" evidence="1">
    <location>
        <begin position="171"/>
        <end position="195"/>
    </location>
</feature>
<organism evidence="2 3">
    <name type="scientific">Hymenobacter crusticola</name>
    <dbReference type="NCBI Taxonomy" id="1770526"/>
    <lineage>
        <taxon>Bacteria</taxon>
        <taxon>Pseudomonadati</taxon>
        <taxon>Bacteroidota</taxon>
        <taxon>Cytophagia</taxon>
        <taxon>Cytophagales</taxon>
        <taxon>Hymenobacteraceae</taxon>
        <taxon>Hymenobacter</taxon>
    </lineage>
</organism>
<sequence>MEQNNASLDLDQIHLVEALFMECVIQDTGHETFSPYKNISPDNIAEYDNPDILILPSYDLENQLITFKISVKVAALDSESKPVGVQGSFTIFLAFRVLNLQDLLIKIPESDHMMPNAQVGYALIAVAYSTARGMIMSKISDTVLQGFALPLRSVQQLMKEALALARKFRKDEANEGKKGPKRGVARTKKKEEPKQ</sequence>
<keyword evidence="3" id="KW-1185">Reference proteome</keyword>
<dbReference type="OrthoDB" id="1349564at2"/>
<dbReference type="RefSeq" id="WP_086597289.1">
    <property type="nucleotide sequence ID" value="NZ_MTSE01000042.1"/>
</dbReference>
<dbReference type="AlphaFoldDB" id="A0A243W7Y7"/>
<dbReference type="Proteomes" id="UP000194873">
    <property type="component" value="Unassembled WGS sequence"/>
</dbReference>
<protein>
    <submittedName>
        <fullName evidence="2">Uncharacterized protein</fullName>
    </submittedName>
</protein>
<evidence type="ECO:0000313" key="3">
    <source>
        <dbReference type="Proteomes" id="UP000194873"/>
    </source>
</evidence>
<accession>A0A243W7Y7</accession>
<evidence type="ECO:0000313" key="2">
    <source>
        <dbReference type="EMBL" id="OUJ68813.1"/>
    </source>
</evidence>
<evidence type="ECO:0000256" key="1">
    <source>
        <dbReference type="SAM" id="MobiDB-lite"/>
    </source>
</evidence>
<name>A0A243W7Y7_9BACT</name>